<dbReference type="STRING" id="118062.MCBB_0977"/>
<gene>
    <name evidence="2" type="ORF">MCBB_0977</name>
</gene>
<dbReference type="Proteomes" id="UP000094707">
    <property type="component" value="Chromosome I"/>
</dbReference>
<organism evidence="2 3">
    <name type="scientific">Methanobacterium congolense</name>
    <dbReference type="NCBI Taxonomy" id="118062"/>
    <lineage>
        <taxon>Archaea</taxon>
        <taxon>Methanobacteriati</taxon>
        <taxon>Methanobacteriota</taxon>
        <taxon>Methanomada group</taxon>
        <taxon>Methanobacteria</taxon>
        <taxon>Methanobacteriales</taxon>
        <taxon>Methanobacteriaceae</taxon>
        <taxon>Methanobacterium</taxon>
    </lineage>
</organism>
<evidence type="ECO:0000313" key="2">
    <source>
        <dbReference type="EMBL" id="SCG85537.1"/>
    </source>
</evidence>
<proteinExistence type="predicted"/>
<keyword evidence="1" id="KW-1133">Transmembrane helix</keyword>
<feature type="transmembrane region" description="Helical" evidence="1">
    <location>
        <begin position="18"/>
        <end position="36"/>
    </location>
</feature>
<dbReference type="EMBL" id="LT607756">
    <property type="protein sequence ID" value="SCG85537.1"/>
    <property type="molecule type" value="Genomic_DNA"/>
</dbReference>
<name>A0A1D3L1Q4_9EURY</name>
<protein>
    <submittedName>
        <fullName evidence="2">Uncharacterized protein</fullName>
    </submittedName>
</protein>
<dbReference type="AlphaFoldDB" id="A0A1D3L1Q4"/>
<dbReference type="KEGG" id="mcub:MCBB_0977"/>
<sequence length="148" mass="15938">MNSVSCIINCGGSVSVDFILSTMVFLMVLTSLVAMVEDRMDSAEDAEELGTGRMMVEYVAETVDSVYSGGNGHSAVITLPPSINGDPYTITLISGAVFMDVHGLRGQAVMFPGAISGNEFKMYSSRSYNISNIQKSENYSEIVVKEIK</sequence>
<keyword evidence="1" id="KW-0472">Membrane</keyword>
<keyword evidence="1" id="KW-0812">Transmembrane</keyword>
<reference evidence="2 3" key="1">
    <citation type="submission" date="2016-08" db="EMBL/GenBank/DDBJ databases">
        <authorList>
            <person name="Seilhamer J.J."/>
        </authorList>
    </citation>
    <scope>NUCLEOTIDE SEQUENCE [LARGE SCALE GENOMIC DNA]</scope>
    <source>
        <strain evidence="2">Buetzberg</strain>
    </source>
</reference>
<evidence type="ECO:0000313" key="3">
    <source>
        <dbReference type="Proteomes" id="UP000094707"/>
    </source>
</evidence>
<keyword evidence="3" id="KW-1185">Reference proteome</keyword>
<accession>A0A1D3L1Q4</accession>
<evidence type="ECO:0000256" key="1">
    <source>
        <dbReference type="SAM" id="Phobius"/>
    </source>
</evidence>